<evidence type="ECO:0000313" key="2">
    <source>
        <dbReference type="Proteomes" id="UP000191257"/>
    </source>
</evidence>
<dbReference type="eggNOG" id="ENOG5030144">
    <property type="taxonomic scope" value="Bacteria"/>
</dbReference>
<dbReference type="AlphaFoldDB" id="A0A1V0GP70"/>
<dbReference type="KEGG" id="pye:A6J80_03695"/>
<dbReference type="EMBL" id="CP020442">
    <property type="protein sequence ID" value="ARC35598.1"/>
    <property type="molecule type" value="Genomic_DNA"/>
</dbReference>
<evidence type="ECO:0000313" key="1">
    <source>
        <dbReference type="EMBL" id="ARC35598.1"/>
    </source>
</evidence>
<sequence length="349" mass="35585">MAVIIHSDIGRAVFSGLRAAYFGDQPVSLRNSTGILLVGADQPVAPTITRQPSILPQEAGIGDSITLDIGEAAGLPAPVASWDFTLNGVSIKGRLDSGAMTIELAETGIYELTVAWTNSADSVMANTVALTVAPPLVPAIDYARVALAYIDVSATITGSDADVGAITARGTGAYVFTKAGSGTAIRRTSDGFAFADGAYVQTQVLSAQPTTDGLFAVADLTLTSYGSNVGQIIDGTGVNLKLRNSAGAIQVLGPVSGQGALSLGTVAYGTRVIVAGQLDDVADLLSGISIAGTAVSAPHTGLVDPLPTRFTMGRYLNGTLHRLAIVGRPEGGAWPVTMAEVVADFRRGA</sequence>
<dbReference type="Proteomes" id="UP000191257">
    <property type="component" value="Chromosome"/>
</dbReference>
<organism evidence="1 2">
    <name type="scientific">Paracoccus yeei</name>
    <dbReference type="NCBI Taxonomy" id="147645"/>
    <lineage>
        <taxon>Bacteria</taxon>
        <taxon>Pseudomonadati</taxon>
        <taxon>Pseudomonadota</taxon>
        <taxon>Alphaproteobacteria</taxon>
        <taxon>Rhodobacterales</taxon>
        <taxon>Paracoccaceae</taxon>
        <taxon>Paracoccus</taxon>
    </lineage>
</organism>
<name>A0A1V0GP70_9RHOB</name>
<dbReference type="RefSeq" id="WP_080620541.1">
    <property type="nucleotide sequence ID" value="NZ_CAWMZI010000001.1"/>
</dbReference>
<dbReference type="STRING" id="147645.A6J80_03695"/>
<keyword evidence="2" id="KW-1185">Reference proteome</keyword>
<reference evidence="1" key="1">
    <citation type="submission" date="2017-12" db="EMBL/GenBank/DDBJ databases">
        <title>FDA dAtabase for Regulatory Grade micrObial Sequences (FDA-ARGOS): Supporting development and validation of Infectious Disease Dx tests.</title>
        <authorList>
            <person name="Campos J."/>
            <person name="Goldberg B."/>
            <person name="Tallon L."/>
            <person name="Sadzewicz L."/>
            <person name="Sengamalay N."/>
            <person name="Ott S."/>
            <person name="Godinez A."/>
            <person name="Nagaraj S."/>
            <person name="Vyas G."/>
            <person name="Aluvathingal J."/>
            <person name="Nadendla S."/>
            <person name="Geyer C."/>
            <person name="Nandy P."/>
            <person name="Hobson J."/>
            <person name="Sichtig H."/>
        </authorList>
    </citation>
    <scope>NUCLEOTIDE SEQUENCE</scope>
    <source>
        <strain evidence="1">FDAARGOS_252</strain>
    </source>
</reference>
<gene>
    <name evidence="1" type="ORF">A6J80_03695</name>
</gene>
<accession>A0A1V0GP70</accession>
<proteinExistence type="predicted"/>
<protein>
    <submittedName>
        <fullName evidence="1">Uncharacterized protein</fullName>
    </submittedName>
</protein>